<keyword evidence="13" id="KW-1185">Reference proteome</keyword>
<keyword evidence="7 8" id="KW-0998">Cell outer membrane</keyword>
<dbReference type="InterPro" id="IPR012910">
    <property type="entry name" value="Plug_dom"/>
</dbReference>
<proteinExistence type="inferred from homology"/>
<evidence type="ECO:0000256" key="6">
    <source>
        <dbReference type="ARBA" id="ARBA00023136"/>
    </source>
</evidence>
<organism evidence="12 13">
    <name type="scientific">Arenibacter arenosicollis</name>
    <dbReference type="NCBI Taxonomy" id="2762274"/>
    <lineage>
        <taxon>Bacteria</taxon>
        <taxon>Pseudomonadati</taxon>
        <taxon>Bacteroidota</taxon>
        <taxon>Flavobacteriia</taxon>
        <taxon>Flavobacteriales</taxon>
        <taxon>Flavobacteriaceae</taxon>
        <taxon>Arenibacter</taxon>
    </lineage>
</organism>
<feature type="domain" description="Outer membrane protein beta-barrel" evidence="11">
    <location>
        <begin position="390"/>
        <end position="803"/>
    </location>
</feature>
<dbReference type="InterPro" id="IPR037066">
    <property type="entry name" value="Plug_dom_sf"/>
</dbReference>
<evidence type="ECO:0000256" key="2">
    <source>
        <dbReference type="ARBA" id="ARBA00022448"/>
    </source>
</evidence>
<keyword evidence="3 8" id="KW-1134">Transmembrane beta strand</keyword>
<evidence type="ECO:0000259" key="11">
    <source>
        <dbReference type="Pfam" id="PF14905"/>
    </source>
</evidence>
<comment type="subcellular location">
    <subcellularLocation>
        <location evidence="1 8">Cell outer membrane</location>
        <topology evidence="1 8">Multi-pass membrane protein</topology>
    </subcellularLocation>
</comment>
<dbReference type="SUPFAM" id="SSF56935">
    <property type="entry name" value="Porins"/>
    <property type="match status" value="1"/>
</dbReference>
<reference evidence="12 13" key="1">
    <citation type="submission" date="2020-08" db="EMBL/GenBank/DDBJ databases">
        <title>Arenibacter gaetbuli sp. nov., isolated from a sand dune.</title>
        <authorList>
            <person name="Park S."/>
            <person name="Yoon J.-H."/>
        </authorList>
    </citation>
    <scope>NUCLEOTIDE SEQUENCE [LARGE SCALE GENOMIC DNA]</scope>
    <source>
        <strain evidence="12 13">BSSL-BM3</strain>
    </source>
</reference>
<dbReference type="SUPFAM" id="SSF49464">
    <property type="entry name" value="Carboxypeptidase regulatory domain-like"/>
    <property type="match status" value="1"/>
</dbReference>
<evidence type="ECO:0000256" key="5">
    <source>
        <dbReference type="ARBA" id="ARBA00022729"/>
    </source>
</evidence>
<evidence type="ECO:0000313" key="12">
    <source>
        <dbReference type="EMBL" id="MBC8768378.1"/>
    </source>
</evidence>
<dbReference type="InterPro" id="IPR039426">
    <property type="entry name" value="TonB-dep_rcpt-like"/>
</dbReference>
<dbReference type="RefSeq" id="WP_187584181.1">
    <property type="nucleotide sequence ID" value="NZ_JACLHY010000008.1"/>
</dbReference>
<evidence type="ECO:0000256" key="3">
    <source>
        <dbReference type="ARBA" id="ARBA00022452"/>
    </source>
</evidence>
<evidence type="ECO:0000259" key="10">
    <source>
        <dbReference type="Pfam" id="PF07715"/>
    </source>
</evidence>
<dbReference type="Proteomes" id="UP000618952">
    <property type="component" value="Unassembled WGS sequence"/>
</dbReference>
<evidence type="ECO:0000256" key="8">
    <source>
        <dbReference type="PROSITE-ProRule" id="PRU01360"/>
    </source>
</evidence>
<dbReference type="Pfam" id="PF14905">
    <property type="entry name" value="OMP_b-brl_3"/>
    <property type="match status" value="1"/>
</dbReference>
<dbReference type="PANTHER" id="PTHR30069:SF29">
    <property type="entry name" value="HEMOGLOBIN AND HEMOGLOBIN-HAPTOGLOBIN-BINDING PROTEIN 1-RELATED"/>
    <property type="match status" value="1"/>
</dbReference>
<dbReference type="InterPro" id="IPR008969">
    <property type="entry name" value="CarboxyPept-like_regulatory"/>
</dbReference>
<evidence type="ECO:0000313" key="13">
    <source>
        <dbReference type="Proteomes" id="UP000618952"/>
    </source>
</evidence>
<keyword evidence="12" id="KW-0675">Receptor</keyword>
<dbReference type="Gene3D" id="2.40.170.20">
    <property type="entry name" value="TonB-dependent receptor, beta-barrel domain"/>
    <property type="match status" value="1"/>
</dbReference>
<keyword evidence="5 9" id="KW-0732">Signal</keyword>
<dbReference type="Pfam" id="PF13620">
    <property type="entry name" value="CarboxypepD_reg"/>
    <property type="match status" value="1"/>
</dbReference>
<evidence type="ECO:0000256" key="1">
    <source>
        <dbReference type="ARBA" id="ARBA00004571"/>
    </source>
</evidence>
<dbReference type="InterPro" id="IPR036942">
    <property type="entry name" value="Beta-barrel_TonB_sf"/>
</dbReference>
<dbReference type="Gene3D" id="2.170.130.10">
    <property type="entry name" value="TonB-dependent receptor, plug domain"/>
    <property type="match status" value="1"/>
</dbReference>
<keyword evidence="6 8" id="KW-0472">Membrane</keyword>
<dbReference type="InterPro" id="IPR041700">
    <property type="entry name" value="OMP_b-brl_3"/>
</dbReference>
<keyword evidence="2 8" id="KW-0813">Transport</keyword>
<dbReference type="PANTHER" id="PTHR30069">
    <property type="entry name" value="TONB-DEPENDENT OUTER MEMBRANE RECEPTOR"/>
    <property type="match status" value="1"/>
</dbReference>
<sequence length="824" mass="92895">MKLRLHFLLALLLSSPLVFGQITGRIVDGTEEYPLEYATAALYNQENGALVAGVITNLEGVFTIPDVKRGVYYLEASFIGFQTETISDIHIQNRNVKSDLGIISLSIGDNQLSEVVVQSERKTVINKIDRQVFDAKAFQNTQGGSATDVIKNLPSVTVNGLGEISVRGTTGFVVLLNGKPLQGNAANLLSQFPANAIERVELITAPSAKYDPEGKGGILNVITKNGAADGVYAQINVKGGLPSIEKYDNADPHQRHGVDATYNLRKGDWNISLGGNYQRNDIGGRREGDVFTIINDTLTQFPSDGERSSDEINYSGRFTVDYTPDTKNTFSLGFYGGKRSTDRLADILYYDNHAITPAQGGDRVYTFQYYNHNLRTRKGDFVLGSFDYAHKFDNGSQLSSSILYEYTLLGGPTTNQNLGYPDNNIVWQDEYNTNDNPLHGVRFQVDYAFKPFSFGQLETGYQYRNLNHTGDFVYERKNNSTGEFELIPEFSSEVDLARSIHSGYAQLSGTQEKWEYAAGLRLEAMDRDFDLRDKTNTIDTTYVYDHVKLFPSASVQYSFENNTKLKAAYSKRVERTTTFKMNPFPEREHSETLEQGDPTLLPEFIDLVEVGVTKNLQKGNSIFATAYFRNVDNLVNRVNTVYNDTILNRIYSNVGKSRSLGLELGTQLKLTENWSNFIGGNVYSYKIEGVFDNRNIDSEAVVYSVNANSTYNFSDTASAQFTFNYISDRNTAQGEDSRFYSPNLTLRKSFLDNRLTATLQWQNIDMGLLDTNEQRITTFRENEFYTTTNYVYEVDMIILNLSYTFNKNKNKSKFIESEFGKREF</sequence>
<feature type="signal peptide" evidence="9">
    <location>
        <begin position="1"/>
        <end position="20"/>
    </location>
</feature>
<accession>A0ABR7QMG0</accession>
<dbReference type="Pfam" id="PF07715">
    <property type="entry name" value="Plug"/>
    <property type="match status" value="1"/>
</dbReference>
<gene>
    <name evidence="12" type="ORF">H4O18_10265</name>
</gene>
<feature type="domain" description="TonB-dependent receptor plug" evidence="10">
    <location>
        <begin position="130"/>
        <end position="218"/>
    </location>
</feature>
<dbReference type="EMBL" id="JACLHY010000008">
    <property type="protein sequence ID" value="MBC8768378.1"/>
    <property type="molecule type" value="Genomic_DNA"/>
</dbReference>
<keyword evidence="4 8" id="KW-0812">Transmembrane</keyword>
<comment type="caution">
    <text evidence="12">The sequence shown here is derived from an EMBL/GenBank/DDBJ whole genome shotgun (WGS) entry which is preliminary data.</text>
</comment>
<feature type="chain" id="PRO_5046029281" evidence="9">
    <location>
        <begin position="21"/>
        <end position="824"/>
    </location>
</feature>
<comment type="similarity">
    <text evidence="8">Belongs to the TonB-dependent receptor family.</text>
</comment>
<protein>
    <submittedName>
        <fullName evidence="12">TonB-dependent receptor</fullName>
    </submittedName>
</protein>
<name>A0ABR7QMG0_9FLAO</name>
<dbReference type="Gene3D" id="2.60.40.1120">
    <property type="entry name" value="Carboxypeptidase-like, regulatory domain"/>
    <property type="match status" value="1"/>
</dbReference>
<evidence type="ECO:0000256" key="4">
    <source>
        <dbReference type="ARBA" id="ARBA00022692"/>
    </source>
</evidence>
<dbReference type="PROSITE" id="PS52016">
    <property type="entry name" value="TONB_DEPENDENT_REC_3"/>
    <property type="match status" value="1"/>
</dbReference>
<evidence type="ECO:0000256" key="9">
    <source>
        <dbReference type="SAM" id="SignalP"/>
    </source>
</evidence>
<evidence type="ECO:0000256" key="7">
    <source>
        <dbReference type="ARBA" id="ARBA00023237"/>
    </source>
</evidence>